<evidence type="ECO:0000313" key="2">
    <source>
        <dbReference type="EMBL" id="GLD65772.1"/>
    </source>
</evidence>
<evidence type="ECO:0000256" key="1">
    <source>
        <dbReference type="SAM" id="MobiDB-lite"/>
    </source>
</evidence>
<comment type="caution">
    <text evidence="2">The sequence shown here is derived from an EMBL/GenBank/DDBJ whole genome shotgun (WGS) entry which is preliminary data.</text>
</comment>
<reference evidence="2" key="1">
    <citation type="submission" date="2022-08" db="EMBL/GenBank/DDBJ databases">
        <title>Genome sequencing of akame (Lates japonicus).</title>
        <authorList>
            <person name="Hashiguchi Y."/>
            <person name="Takahashi H."/>
        </authorList>
    </citation>
    <scope>NUCLEOTIDE SEQUENCE</scope>
    <source>
        <strain evidence="2">Kochi</strain>
    </source>
</reference>
<dbReference type="Proteomes" id="UP001279410">
    <property type="component" value="Unassembled WGS sequence"/>
</dbReference>
<evidence type="ECO:0000313" key="3">
    <source>
        <dbReference type="Proteomes" id="UP001279410"/>
    </source>
</evidence>
<dbReference type="EMBL" id="BRZM01000082">
    <property type="protein sequence ID" value="GLD65772.1"/>
    <property type="molecule type" value="Genomic_DNA"/>
</dbReference>
<gene>
    <name evidence="2" type="ORF">AKAME5_001721800</name>
</gene>
<sequence>MRKRIYCASFSKYSGFSLEHSWPPFRLDPDEPQQTGRRRLARKKGQMDELFEKNLGRKNDHDFVYDLEVDSKPTAKKSAVGWPSLMMDFKTDLNPFPNL</sequence>
<dbReference type="Pfam" id="PF14933">
    <property type="entry name" value="CEP19"/>
    <property type="match status" value="1"/>
</dbReference>
<organism evidence="2 3">
    <name type="scientific">Lates japonicus</name>
    <name type="common">Japanese lates</name>
    <dbReference type="NCBI Taxonomy" id="270547"/>
    <lineage>
        <taxon>Eukaryota</taxon>
        <taxon>Metazoa</taxon>
        <taxon>Chordata</taxon>
        <taxon>Craniata</taxon>
        <taxon>Vertebrata</taxon>
        <taxon>Euteleostomi</taxon>
        <taxon>Actinopterygii</taxon>
        <taxon>Neopterygii</taxon>
        <taxon>Teleostei</taxon>
        <taxon>Neoteleostei</taxon>
        <taxon>Acanthomorphata</taxon>
        <taxon>Carangaria</taxon>
        <taxon>Carangaria incertae sedis</taxon>
        <taxon>Centropomidae</taxon>
        <taxon>Lates</taxon>
    </lineage>
</organism>
<name>A0AAD3N1E3_LATJO</name>
<accession>A0AAD3N1E3</accession>
<dbReference type="AlphaFoldDB" id="A0AAD3N1E3"/>
<feature type="region of interest" description="Disordered" evidence="1">
    <location>
        <begin position="23"/>
        <end position="43"/>
    </location>
</feature>
<protein>
    <submittedName>
        <fullName evidence="2">Centrosomal protein of 19 kDa</fullName>
    </submittedName>
</protein>
<keyword evidence="3" id="KW-1185">Reference proteome</keyword>
<dbReference type="InterPro" id="IPR029412">
    <property type="entry name" value="CEP19"/>
</dbReference>
<proteinExistence type="predicted"/>